<dbReference type="GO" id="GO:0003677">
    <property type="term" value="F:DNA binding"/>
    <property type="evidence" value="ECO:0007669"/>
    <property type="project" value="UniProtKB-UniRule"/>
</dbReference>
<feature type="domain" description="Transcription elongation factor GreA/GreB N-terminal" evidence="11">
    <location>
        <begin position="6"/>
        <end position="75"/>
    </location>
</feature>
<dbReference type="GO" id="GO:0070063">
    <property type="term" value="F:RNA polymerase binding"/>
    <property type="evidence" value="ECO:0007669"/>
    <property type="project" value="InterPro"/>
</dbReference>
<dbReference type="Proteomes" id="UP000536773">
    <property type="component" value="Unassembled WGS sequence"/>
</dbReference>
<dbReference type="InterPro" id="IPR006359">
    <property type="entry name" value="Tscrpt_elong_fac_GreA"/>
</dbReference>
<evidence type="ECO:0000256" key="9">
    <source>
        <dbReference type="RuleBase" id="RU000556"/>
    </source>
</evidence>
<dbReference type="PANTHER" id="PTHR30437:SF4">
    <property type="entry name" value="TRANSCRIPTION ELONGATION FACTOR GREA"/>
    <property type="match status" value="1"/>
</dbReference>
<organism evidence="13 15">
    <name type="scientific">Megasphaera elsdenii</name>
    <dbReference type="NCBI Taxonomy" id="907"/>
    <lineage>
        <taxon>Bacteria</taxon>
        <taxon>Bacillati</taxon>
        <taxon>Bacillota</taxon>
        <taxon>Negativicutes</taxon>
        <taxon>Veillonellales</taxon>
        <taxon>Veillonellaceae</taxon>
        <taxon>Megasphaera</taxon>
    </lineage>
</organism>
<dbReference type="HAMAP" id="MF_00105">
    <property type="entry name" value="GreA_GreB"/>
    <property type="match status" value="1"/>
</dbReference>
<keyword evidence="8" id="KW-0175">Coiled coil</keyword>
<dbReference type="SUPFAM" id="SSF46557">
    <property type="entry name" value="GreA transcript cleavage protein, N-terminal domain"/>
    <property type="match status" value="1"/>
</dbReference>
<dbReference type="GO" id="GO:0003746">
    <property type="term" value="F:translation elongation factor activity"/>
    <property type="evidence" value="ECO:0007669"/>
    <property type="project" value="UniProtKB-KW"/>
</dbReference>
<comment type="similarity">
    <text evidence="1 8 9">Belongs to the GreA/GreB family.</text>
</comment>
<evidence type="ECO:0000313" key="13">
    <source>
        <dbReference type="EMBL" id="NMK39228.1"/>
    </source>
</evidence>
<accession>A0A1M6NH04</accession>
<keyword evidence="5 8" id="KW-0804">Transcription</keyword>
<dbReference type="InterPro" id="IPR028624">
    <property type="entry name" value="Tscrpt_elong_fac_GreA/B"/>
</dbReference>
<dbReference type="OrthoDB" id="9808774at2"/>
<reference evidence="13 15" key="2">
    <citation type="submission" date="2020-04" db="EMBL/GenBank/DDBJ databases">
        <authorList>
            <person name="Hitch T.C.A."/>
            <person name="Wylensek D."/>
            <person name="Clavel T."/>
        </authorList>
    </citation>
    <scope>NUCLEOTIDE SEQUENCE [LARGE SCALE GENOMIC DNA]</scope>
    <source>
        <strain evidence="13 15">WCA-386-APC-2A</strain>
    </source>
</reference>
<evidence type="ECO:0000313" key="15">
    <source>
        <dbReference type="Proteomes" id="UP000536773"/>
    </source>
</evidence>
<evidence type="ECO:0000256" key="3">
    <source>
        <dbReference type="ARBA" id="ARBA00023015"/>
    </source>
</evidence>
<evidence type="ECO:0000256" key="7">
    <source>
        <dbReference type="ARBA" id="ARBA00030776"/>
    </source>
</evidence>
<dbReference type="Gene3D" id="3.10.50.30">
    <property type="entry name" value="Transcription elongation factor, GreA/GreB, C-terminal domain"/>
    <property type="match status" value="1"/>
</dbReference>
<protein>
    <recommendedName>
        <fullName evidence="2 8">Transcription elongation factor GreA</fullName>
    </recommendedName>
    <alternativeName>
        <fullName evidence="7 8">Transcript cleavage factor GreA</fullName>
    </alternativeName>
</protein>
<evidence type="ECO:0000313" key="14">
    <source>
        <dbReference type="Proteomes" id="UP000238358"/>
    </source>
</evidence>
<dbReference type="EMBL" id="JABBJH010000009">
    <property type="protein sequence ID" value="NMK39228.1"/>
    <property type="molecule type" value="Genomic_DNA"/>
</dbReference>
<dbReference type="InterPro" id="IPR023459">
    <property type="entry name" value="Tscrpt_elong_fac_GreA/B_fam"/>
</dbReference>
<evidence type="ECO:0000256" key="5">
    <source>
        <dbReference type="ARBA" id="ARBA00023163"/>
    </source>
</evidence>
<evidence type="ECO:0000256" key="8">
    <source>
        <dbReference type="HAMAP-Rule" id="MF_00105"/>
    </source>
</evidence>
<name>A0A1M6NH04_MEGEL</name>
<dbReference type="GO" id="GO:0006354">
    <property type="term" value="P:DNA-templated transcription elongation"/>
    <property type="evidence" value="ECO:0007669"/>
    <property type="project" value="TreeGrafter"/>
</dbReference>
<evidence type="ECO:0000313" key="12">
    <source>
        <dbReference type="EMBL" id="AVO26644.1"/>
    </source>
</evidence>
<dbReference type="PROSITE" id="PS00829">
    <property type="entry name" value="GREAB_1"/>
    <property type="match status" value="1"/>
</dbReference>
<dbReference type="InterPro" id="IPR001437">
    <property type="entry name" value="Tscrpt_elong_fac_GreA/B_C"/>
</dbReference>
<gene>
    <name evidence="8 13" type="primary">greA</name>
    <name evidence="12" type="ORF">C6Y28_02875</name>
    <name evidence="13" type="ORF">HG933_07515</name>
</gene>
<dbReference type="AlphaFoldDB" id="A0A1M6NH04"/>
<evidence type="ECO:0000259" key="11">
    <source>
        <dbReference type="Pfam" id="PF03449"/>
    </source>
</evidence>
<keyword evidence="3 8" id="KW-0805">Transcription regulation</keyword>
<dbReference type="PANTHER" id="PTHR30437">
    <property type="entry name" value="TRANSCRIPTION ELONGATION FACTOR GREA"/>
    <property type="match status" value="1"/>
</dbReference>
<keyword evidence="4 8" id="KW-0238">DNA-binding</keyword>
<dbReference type="InterPro" id="IPR036805">
    <property type="entry name" value="Tscrpt_elong_fac_GreA/B_N_sf"/>
</dbReference>
<dbReference type="InterPro" id="IPR018151">
    <property type="entry name" value="TF_GreA/GreB_CS"/>
</dbReference>
<comment type="function">
    <text evidence="6 8 9">Necessary for efficient RNA polymerase transcription elongation past template-encoded arresting sites. The arresting sites in DNA have the property of trapping a certain fraction of elongating RNA polymerases that pass through, resulting in locked ternary complexes. Cleavage of the nascent transcript by cleavage factors such as GreA or GreB allows the resumption of elongation from the new 3'terminus. GreA releases sequences of 2 to 3 nucleotides.</text>
</comment>
<reference evidence="12 14" key="1">
    <citation type="journal article" date="2018" name="Genome Announc.">
        <title>Complete genomes of two Megasphaera elsdenii strains, NCIMB 702410 and ATCC 25940.</title>
        <authorList>
            <person name="Hatmaker E.A."/>
            <person name="O'Dell K."/>
            <person name="Riley L.A."/>
            <person name="Klingeman D.M."/>
            <person name="Guss A.M."/>
        </authorList>
    </citation>
    <scope>NUCLEOTIDE SEQUENCE [LARGE SCALE GENOMIC DNA]</scope>
    <source>
        <strain evidence="12 14">NCIMB702410</strain>
    </source>
</reference>
<dbReference type="PIRSF" id="PIRSF006092">
    <property type="entry name" value="GreA_GreB"/>
    <property type="match status" value="1"/>
</dbReference>
<evidence type="ECO:0000256" key="2">
    <source>
        <dbReference type="ARBA" id="ARBA00013729"/>
    </source>
</evidence>
<dbReference type="EMBL" id="CP027569">
    <property type="protein sequence ID" value="AVO26644.1"/>
    <property type="molecule type" value="Genomic_DNA"/>
</dbReference>
<dbReference type="RefSeq" id="WP_014015103.1">
    <property type="nucleotide sequence ID" value="NZ_AP031433.1"/>
</dbReference>
<feature type="coiled-coil region" evidence="8">
    <location>
        <begin position="12"/>
        <end position="69"/>
    </location>
</feature>
<keyword evidence="13" id="KW-0648">Protein biosynthesis</keyword>
<dbReference type="Proteomes" id="UP000238358">
    <property type="component" value="Chromosome"/>
</dbReference>
<sequence>MTNETLITQEGLQKLKDELNELKSVRRIEISQRIKEAIALGDLSENAEYDAAKNEQGIIEGRIAELEAKIRTAKIIKETDDGSDKVRLGSKVILEDVETGDRFEYTVVGTAEADPFNGRISNESPVGKAILGQVIDTANPAIVTVKAPAGEIKYRILPPDAE</sequence>
<evidence type="ECO:0000256" key="4">
    <source>
        <dbReference type="ARBA" id="ARBA00023125"/>
    </source>
</evidence>
<evidence type="ECO:0000256" key="1">
    <source>
        <dbReference type="ARBA" id="ARBA00008213"/>
    </source>
</evidence>
<dbReference type="Pfam" id="PF01272">
    <property type="entry name" value="GreA_GreB"/>
    <property type="match status" value="1"/>
</dbReference>
<dbReference type="NCBIfam" id="NF001263">
    <property type="entry name" value="PRK00226.1-4"/>
    <property type="match status" value="1"/>
</dbReference>
<evidence type="ECO:0000259" key="10">
    <source>
        <dbReference type="Pfam" id="PF01272"/>
    </source>
</evidence>
<dbReference type="GO" id="GO:0032784">
    <property type="term" value="P:regulation of DNA-templated transcription elongation"/>
    <property type="evidence" value="ECO:0007669"/>
    <property type="project" value="UniProtKB-UniRule"/>
</dbReference>
<dbReference type="FunFam" id="1.10.287.180:FF:000001">
    <property type="entry name" value="Transcription elongation factor GreA"/>
    <property type="match status" value="1"/>
</dbReference>
<dbReference type="Gene3D" id="1.10.287.180">
    <property type="entry name" value="Transcription elongation factor, GreA/GreB, N-terminal domain"/>
    <property type="match status" value="1"/>
</dbReference>
<evidence type="ECO:0000256" key="6">
    <source>
        <dbReference type="ARBA" id="ARBA00024916"/>
    </source>
</evidence>
<dbReference type="InterPro" id="IPR022691">
    <property type="entry name" value="Tscrpt_elong_fac_GreA/B_N"/>
</dbReference>
<proteinExistence type="inferred from homology"/>
<dbReference type="GeneID" id="97491060"/>
<dbReference type="Pfam" id="PF03449">
    <property type="entry name" value="GreA_GreB_N"/>
    <property type="match status" value="1"/>
</dbReference>
<dbReference type="SUPFAM" id="SSF54534">
    <property type="entry name" value="FKBP-like"/>
    <property type="match status" value="1"/>
</dbReference>
<dbReference type="NCBIfam" id="TIGR01462">
    <property type="entry name" value="greA"/>
    <property type="match status" value="1"/>
</dbReference>
<feature type="domain" description="Transcription elongation factor GreA/GreB C-terminal" evidence="10">
    <location>
        <begin position="83"/>
        <end position="157"/>
    </location>
</feature>
<keyword evidence="13" id="KW-0251">Elongation factor</keyword>
<dbReference type="InterPro" id="IPR036953">
    <property type="entry name" value="GreA/GreB_C_sf"/>
</dbReference>